<dbReference type="RefSeq" id="WP_172174527.1">
    <property type="nucleotide sequence ID" value="NZ_CASGIA010000027.1"/>
</dbReference>
<dbReference type="SUPFAM" id="SSF49464">
    <property type="entry name" value="Carboxypeptidase regulatory domain-like"/>
    <property type="match status" value="1"/>
</dbReference>
<dbReference type="Gene3D" id="2.60.40.1120">
    <property type="entry name" value="Carboxypeptidase-like, regulatory domain"/>
    <property type="match status" value="1"/>
</dbReference>
<name>A0ABX2AZG5_9BACT</name>
<reference evidence="2 3" key="1">
    <citation type="submission" date="2020-05" db="EMBL/GenBank/DDBJ databases">
        <title>Distinct polysaccharide utilization as determinants for interspecies competition between intestinal Prevotella spp.</title>
        <authorList>
            <person name="Galvez E.J.C."/>
            <person name="Iljazovic A."/>
            <person name="Strowig T."/>
        </authorList>
    </citation>
    <scope>NUCLEOTIDE SEQUENCE [LARGE SCALE GENOMIC DNA]</scope>
    <source>
        <strain evidence="2 3">PROD</strain>
    </source>
</reference>
<dbReference type="GeneID" id="82158539"/>
<keyword evidence="1" id="KW-0732">Signal</keyword>
<gene>
    <name evidence="2" type="ORF">HPS55_12255</name>
</gene>
<feature type="signal peptide" evidence="1">
    <location>
        <begin position="1"/>
        <end position="21"/>
    </location>
</feature>
<evidence type="ECO:0000256" key="1">
    <source>
        <dbReference type="SAM" id="SignalP"/>
    </source>
</evidence>
<sequence>MKKRLLTTLFGVLAVFSSAIADDVNYSGTVVSKSGDPIMGATVTVTGTTVSTITDMDGNFSIVVPDGYTTVTVTYSGMKKQTVAIQREPVVLYESAEQAEQARQLALKNAKNTLKKPYKKNAFNFELGTGAAMGNWYDGLDYLNGGFNYASVNLGWHHGFSKYITWEVINVGSFFTTDNFDMNLVNAYATTGIKLTTPRWKKVSLSYSFNLGVDYDGWSELANFMMSHKISVNFGKWFYLGFKYNVVNLCDEAKEYAYDFGGNYNNGSYSYNEFNDYGYGGYKYDGDPVEKLETGSFILGFNF</sequence>
<dbReference type="InterPro" id="IPR008969">
    <property type="entry name" value="CarboxyPept-like_regulatory"/>
</dbReference>
<feature type="chain" id="PRO_5047151033" evidence="1">
    <location>
        <begin position="22"/>
        <end position="303"/>
    </location>
</feature>
<dbReference type="Pfam" id="PF13715">
    <property type="entry name" value="CarbopepD_reg_2"/>
    <property type="match status" value="1"/>
</dbReference>
<accession>A0ABX2AZG5</accession>
<evidence type="ECO:0000313" key="2">
    <source>
        <dbReference type="EMBL" id="NPE15080.1"/>
    </source>
</evidence>
<dbReference type="Proteomes" id="UP001193734">
    <property type="component" value="Unassembled WGS sequence"/>
</dbReference>
<organism evidence="2 3">
    <name type="scientific">Xylanibacter rodentium</name>
    <dbReference type="NCBI Taxonomy" id="2736289"/>
    <lineage>
        <taxon>Bacteria</taxon>
        <taxon>Pseudomonadati</taxon>
        <taxon>Bacteroidota</taxon>
        <taxon>Bacteroidia</taxon>
        <taxon>Bacteroidales</taxon>
        <taxon>Prevotellaceae</taxon>
        <taxon>Xylanibacter</taxon>
    </lineage>
</organism>
<dbReference type="EMBL" id="JABKKE010000025">
    <property type="protein sequence ID" value="NPE15080.1"/>
    <property type="molecule type" value="Genomic_DNA"/>
</dbReference>
<evidence type="ECO:0000313" key="3">
    <source>
        <dbReference type="Proteomes" id="UP001193734"/>
    </source>
</evidence>
<proteinExistence type="predicted"/>
<keyword evidence="3" id="KW-1185">Reference proteome</keyword>
<protein>
    <submittedName>
        <fullName evidence="2">Uncharacterized protein</fullName>
    </submittedName>
</protein>
<comment type="caution">
    <text evidence="2">The sequence shown here is derived from an EMBL/GenBank/DDBJ whole genome shotgun (WGS) entry which is preliminary data.</text>
</comment>